<dbReference type="OrthoDB" id="310853at2759"/>
<feature type="coiled-coil region" evidence="5">
    <location>
        <begin position="141"/>
        <end position="175"/>
    </location>
</feature>
<evidence type="ECO:0000313" key="9">
    <source>
        <dbReference type="EMBL" id="EGO26900.1"/>
    </source>
</evidence>
<keyword evidence="5" id="KW-0175">Coiled coil</keyword>
<name>F8NS69_SERL9</name>
<evidence type="ECO:0000259" key="7">
    <source>
        <dbReference type="Pfam" id="PF04669"/>
    </source>
</evidence>
<feature type="compositionally biased region" description="Basic and acidic residues" evidence="6">
    <location>
        <begin position="1283"/>
        <end position="1307"/>
    </location>
</feature>
<evidence type="ECO:0000256" key="6">
    <source>
        <dbReference type="SAM" id="MobiDB-lite"/>
    </source>
</evidence>
<feature type="compositionally biased region" description="Basic residues" evidence="6">
    <location>
        <begin position="1262"/>
        <end position="1273"/>
    </location>
</feature>
<sequence>MATNFDPNNAQNLIEIEKQFAVKAVEHAQTYWNLLEKIPPADMKLTKLDDEIYDHLMKTFPEFADPPHDKLVRLDEDWLKSDDGKKKWRDFIQAYENKVKDYNFGSLIRTDARLEYGETNTIFVTRIQFLAIEIARNKMGLNDGAHEVAKADVEKERLKKEKEKSKGAKKNASLTSIMDTEVISLHSEDSDKEGDVDRRAILEPVIRRVVDALGGYEGGVYRLGDELGGCLRDLKKLWRKDDTDDERTVARIFWETRVLPNDLVPILLATAGQGLVEDKGAIACADLMTAMIWPIDMAEELKELDENLDKGTDYTQLLFSHLTYKAALLKPGVMAALFGILLPPLSKPPRERKERDGQIVNVILHLFRNLAFIKDPPPNMHLSVDQAEFSSLQTKLIKSFSESHILDLLLTVASDASNDLLFNGANTLVLEIFYLLFRGVKPSLLAIDQAKQPAQNLHRLLAAEGRIKRDHARNSSSRHSRFGTTIAVRLNPNKQGKRKENTNDGNEADSEAPASNGSSQSFVLHRQQAISREAGSIMDMTKRQKARNVNKVDELTREDNLSMEAKATLRNLAREFIESCFNPFLSSLLKDIKSERPKITEKDNLRLLYVTKWFLEFFLVTRTNQHTTSDDSRKWGLGLIAEVTDGGWITWVLKRMREAMDEKPKMWTELQAGIECLTQLLLLIDNMTASTNSDTELDDAADILQQQLIYNGEVLDVALESLRSYKEGTQTLTYLDSSIHLSHALIRMLECWGKQRGEMYVRKKKASRNTRAKGKGLTEEDGIPDVEDLEDAEDAENVIHETMFTFEAFEMKFANAEITHTLLTYLARYKEYESSEQMKRVVSLIHRQAVKAKAEGLFFNASTFILFKSILDEQRSLPREQAYKDLVNLINFILRQFFKAMAEQPFLAVEAFFPKNRGHWKQYSSWEPDQKSKKGRETIEDTAFPPEVQVKKGYSWSEQIGIAVASLVEEGKIELVEWVKDILTLVVRQRERVVEETDDKEGAADGQDLDDFEETTKLIGPSDEAISKFTDYVIPYINDEHANAATKNSRIKLVFRLLNFSILSEDADELEWFVPAALLPSDLQRSFNVIEQYLKDPIDLNGKNASQMLSSKRRRRRRQRSLSPDTDVEFLDDEPKRRKKERQKKEKEQYKSAQFIEDSDEEYGDMDTFLEKEKVLREKAAKTAAETGKIATMKATGTKKRRRNGKDIGGGKKKWRGDEEVLNSDVEGADSDPSSENDDILASPHLQSVAAPDTVQELIPKPRPKPRPTRRSLKPLPEGQPDQSDHSNLIDHSETIDLSKHRSHSPDTAESDDLMTATAVRETRRKGRIVISDDDEGS</sequence>
<dbReference type="GO" id="GO:0043111">
    <property type="term" value="P:replication fork arrest"/>
    <property type="evidence" value="ECO:0007669"/>
    <property type="project" value="TreeGrafter"/>
</dbReference>
<proteinExistence type="predicted"/>
<evidence type="ECO:0008006" key="10">
    <source>
        <dbReference type="Google" id="ProtNLM"/>
    </source>
</evidence>
<gene>
    <name evidence="9" type="ORF">SERLADRAFT_436724</name>
</gene>
<keyword evidence="2" id="KW-0236">DNA replication inhibitor</keyword>
<dbReference type="EMBL" id="GL945432">
    <property type="protein sequence ID" value="EGO26900.1"/>
    <property type="molecule type" value="Genomic_DNA"/>
</dbReference>
<evidence type="ECO:0000256" key="5">
    <source>
        <dbReference type="SAM" id="Coils"/>
    </source>
</evidence>
<feature type="region of interest" description="Disordered" evidence="6">
    <location>
        <begin position="468"/>
        <end position="521"/>
    </location>
</feature>
<dbReference type="GO" id="GO:0006281">
    <property type="term" value="P:DNA repair"/>
    <property type="evidence" value="ECO:0007669"/>
    <property type="project" value="TreeGrafter"/>
</dbReference>
<feature type="compositionally biased region" description="Basic residues" evidence="6">
    <location>
        <begin position="468"/>
        <end position="481"/>
    </location>
</feature>
<accession>F8NS69</accession>
<dbReference type="GO" id="GO:0000076">
    <property type="term" value="P:DNA replication checkpoint signaling"/>
    <property type="evidence" value="ECO:0007669"/>
    <property type="project" value="TreeGrafter"/>
</dbReference>
<dbReference type="HOGENOM" id="CLU_004294_1_0_1"/>
<dbReference type="GO" id="GO:0003677">
    <property type="term" value="F:DNA binding"/>
    <property type="evidence" value="ECO:0007669"/>
    <property type="project" value="TreeGrafter"/>
</dbReference>
<dbReference type="PANTHER" id="PTHR22940:SF4">
    <property type="entry name" value="PROTEIN TIMELESS HOMOLOG"/>
    <property type="match status" value="1"/>
</dbReference>
<dbReference type="PANTHER" id="PTHR22940">
    <property type="entry name" value="TIMEOUT/TIMELESS-2"/>
    <property type="match status" value="1"/>
</dbReference>
<dbReference type="GeneID" id="18814736"/>
<protein>
    <recommendedName>
        <fullName evidence="10">Timeless N-terminal domain-containing protein</fullName>
    </recommendedName>
</protein>
<dbReference type="Pfam" id="PF04669">
    <property type="entry name" value="PBDC1"/>
    <property type="match status" value="1"/>
</dbReference>
<dbReference type="InterPro" id="IPR044998">
    <property type="entry name" value="Timeless"/>
</dbReference>
<dbReference type="KEGG" id="sla:SERLADRAFT_436724"/>
<keyword evidence="3" id="KW-0539">Nucleus</keyword>
<dbReference type="Proteomes" id="UP000008064">
    <property type="component" value="Unassembled WGS sequence"/>
</dbReference>
<evidence type="ECO:0000256" key="1">
    <source>
        <dbReference type="ARBA" id="ARBA00004123"/>
    </source>
</evidence>
<feature type="domain" description="Polysaccharide biosynthesis" evidence="7">
    <location>
        <begin position="16"/>
        <end position="145"/>
    </location>
</feature>
<keyword evidence="4" id="KW-0131">Cell cycle</keyword>
<evidence type="ECO:0000256" key="2">
    <source>
        <dbReference type="ARBA" id="ARBA00022880"/>
    </source>
</evidence>
<feature type="compositionally biased region" description="Low complexity" evidence="6">
    <location>
        <begin position="1182"/>
        <end position="1192"/>
    </location>
</feature>
<feature type="region of interest" description="Disordered" evidence="6">
    <location>
        <begin position="1182"/>
        <end position="1338"/>
    </location>
</feature>
<organism>
    <name type="scientific">Serpula lacrymans var. lacrymans (strain S7.9)</name>
    <name type="common">Dry rot fungus</name>
    <dbReference type="NCBI Taxonomy" id="578457"/>
    <lineage>
        <taxon>Eukaryota</taxon>
        <taxon>Fungi</taxon>
        <taxon>Dikarya</taxon>
        <taxon>Basidiomycota</taxon>
        <taxon>Agaricomycotina</taxon>
        <taxon>Agaricomycetes</taxon>
        <taxon>Agaricomycetidae</taxon>
        <taxon>Boletales</taxon>
        <taxon>Coniophorineae</taxon>
        <taxon>Serpulaceae</taxon>
        <taxon>Serpula</taxon>
    </lineage>
</organism>
<dbReference type="Gene3D" id="1.10.3560.10">
    <property type="entry name" value="yst0336 like domain"/>
    <property type="match status" value="1"/>
</dbReference>
<evidence type="ECO:0000259" key="8">
    <source>
        <dbReference type="Pfam" id="PF04821"/>
    </source>
</evidence>
<dbReference type="InterPro" id="IPR021148">
    <property type="entry name" value="Polysacc_synth_dom"/>
</dbReference>
<comment type="subcellular location">
    <subcellularLocation>
        <location evidence="1">Nucleus</location>
    </subcellularLocation>
</comment>
<feature type="compositionally biased region" description="Basic residues" evidence="6">
    <location>
        <begin position="1111"/>
        <end position="1120"/>
    </location>
</feature>
<feature type="domain" description="Timeless N-terminal" evidence="8">
    <location>
        <begin position="220"/>
        <end position="488"/>
    </location>
</feature>
<evidence type="ECO:0000256" key="4">
    <source>
        <dbReference type="ARBA" id="ARBA00023306"/>
    </source>
</evidence>
<feature type="compositionally biased region" description="Acidic residues" evidence="6">
    <location>
        <begin position="1227"/>
        <end position="1239"/>
    </location>
</feature>
<reference evidence="9" key="1">
    <citation type="submission" date="2011-04" db="EMBL/GenBank/DDBJ databases">
        <title>Evolution of plant cell wall degrading machinery underlies the functional diversity of forest fungi.</title>
        <authorList>
            <consortium name="US DOE Joint Genome Institute (JGI-PGF)"/>
            <person name="Eastwood D.C."/>
            <person name="Floudas D."/>
            <person name="Binder M."/>
            <person name="Majcherczyk A."/>
            <person name="Schneider P."/>
            <person name="Aerts A."/>
            <person name="Asiegbu F.O."/>
            <person name="Baker S.E."/>
            <person name="Barry K."/>
            <person name="Bendiksby M."/>
            <person name="Blumentritt M."/>
            <person name="Coutinho P.M."/>
            <person name="Cullen D."/>
            <person name="Cullen D."/>
            <person name="Gathman A."/>
            <person name="Goodell B."/>
            <person name="Henrissat B."/>
            <person name="Ihrmark K."/>
            <person name="Kauserud H."/>
            <person name="Kohler A."/>
            <person name="LaButti K."/>
            <person name="Lapidus A."/>
            <person name="Lavin J.L."/>
            <person name="Lee Y.-H."/>
            <person name="Lindquist E."/>
            <person name="Lilly W."/>
            <person name="Lucas S."/>
            <person name="Morin E."/>
            <person name="Murat C."/>
            <person name="Oguiza J.A."/>
            <person name="Park J."/>
            <person name="Pisabarro A.G."/>
            <person name="Riley R."/>
            <person name="Rosling A."/>
            <person name="Salamov A."/>
            <person name="Schmidt O."/>
            <person name="Schmutz J."/>
            <person name="Skrede I."/>
            <person name="Stenlid J."/>
            <person name="Wiebenga A."/>
            <person name="Xie X."/>
            <person name="Kues U."/>
            <person name="Hibbett D.S."/>
            <person name="Hoffmeister D."/>
            <person name="Hogberg N."/>
            <person name="Martin F."/>
            <person name="Grigoriev I.V."/>
            <person name="Watkinson S.C."/>
        </authorList>
    </citation>
    <scope>NUCLEOTIDE SEQUENCE</scope>
    <source>
        <strain evidence="9">S7.9</strain>
    </source>
</reference>
<dbReference type="GO" id="GO:0031298">
    <property type="term" value="C:replication fork protection complex"/>
    <property type="evidence" value="ECO:0007669"/>
    <property type="project" value="TreeGrafter"/>
</dbReference>
<evidence type="ECO:0000256" key="3">
    <source>
        <dbReference type="ARBA" id="ARBA00023242"/>
    </source>
</evidence>
<dbReference type="Pfam" id="PF04821">
    <property type="entry name" value="TIMELESS"/>
    <property type="match status" value="1"/>
</dbReference>
<feature type="region of interest" description="Disordered" evidence="6">
    <location>
        <begin position="1101"/>
        <end position="1158"/>
    </location>
</feature>
<dbReference type="InterPro" id="IPR006906">
    <property type="entry name" value="Timeless_N"/>
</dbReference>
<dbReference type="RefSeq" id="XP_007317073.1">
    <property type="nucleotide sequence ID" value="XM_007317011.1"/>
</dbReference>
<dbReference type="InterPro" id="IPR023139">
    <property type="entry name" value="PBDC1-like_dom_sf"/>
</dbReference>